<sequence length="147" mass="16737">MADFVKLTFEDLDLQSIVDLVKDNSAGAVSIFSGTTHKTVIKLDYEAYVPMAEKVLLSIIFEARTKWELKKVAVYHRLGTVPVGDTSVIIAVSSVHRRESLHAIEWIIDQLKEKAPIWKKEIYSDGSVWKENREDKSLLFKDELTSN</sequence>
<organism evidence="1 2">
    <name type="scientific">Acaulospora colombiana</name>
    <dbReference type="NCBI Taxonomy" id="27376"/>
    <lineage>
        <taxon>Eukaryota</taxon>
        <taxon>Fungi</taxon>
        <taxon>Fungi incertae sedis</taxon>
        <taxon>Mucoromycota</taxon>
        <taxon>Glomeromycotina</taxon>
        <taxon>Glomeromycetes</taxon>
        <taxon>Diversisporales</taxon>
        <taxon>Acaulosporaceae</taxon>
        <taxon>Acaulospora</taxon>
    </lineage>
</organism>
<dbReference type="EMBL" id="CAJVPT010000757">
    <property type="protein sequence ID" value="CAG8449686.1"/>
    <property type="molecule type" value="Genomic_DNA"/>
</dbReference>
<reference evidence="1" key="1">
    <citation type="submission" date="2021-06" db="EMBL/GenBank/DDBJ databases">
        <authorList>
            <person name="Kallberg Y."/>
            <person name="Tangrot J."/>
            <person name="Rosling A."/>
        </authorList>
    </citation>
    <scope>NUCLEOTIDE SEQUENCE</scope>
    <source>
        <strain evidence="1">CL356</strain>
    </source>
</reference>
<comment type="caution">
    <text evidence="1">The sequence shown here is derived from an EMBL/GenBank/DDBJ whole genome shotgun (WGS) entry which is preliminary data.</text>
</comment>
<protein>
    <submittedName>
        <fullName evidence="1">14261_t:CDS:1</fullName>
    </submittedName>
</protein>
<evidence type="ECO:0000313" key="2">
    <source>
        <dbReference type="Proteomes" id="UP000789525"/>
    </source>
</evidence>
<proteinExistence type="predicted"/>
<dbReference type="Proteomes" id="UP000789525">
    <property type="component" value="Unassembled WGS sequence"/>
</dbReference>
<evidence type="ECO:0000313" key="1">
    <source>
        <dbReference type="EMBL" id="CAG8449686.1"/>
    </source>
</evidence>
<accession>A0ACA9K3N3</accession>
<gene>
    <name evidence="1" type="ORF">ACOLOM_LOCUS697</name>
</gene>
<keyword evidence="2" id="KW-1185">Reference proteome</keyword>
<name>A0ACA9K3N3_9GLOM</name>